<name>A0A914QIG2_9BILA</name>
<keyword evidence="1" id="KW-1185">Reference proteome</keyword>
<proteinExistence type="predicted"/>
<evidence type="ECO:0000313" key="1">
    <source>
        <dbReference type="Proteomes" id="UP000887578"/>
    </source>
</evidence>
<protein>
    <submittedName>
        <fullName evidence="2">Uncharacterized protein</fullName>
    </submittedName>
</protein>
<dbReference type="SUPFAM" id="SSF48403">
    <property type="entry name" value="Ankyrin repeat"/>
    <property type="match status" value="1"/>
</dbReference>
<dbReference type="Proteomes" id="UP000887578">
    <property type="component" value="Unplaced"/>
</dbReference>
<dbReference type="InterPro" id="IPR036770">
    <property type="entry name" value="Ankyrin_rpt-contain_sf"/>
</dbReference>
<reference evidence="2" key="1">
    <citation type="submission" date="2022-11" db="UniProtKB">
        <authorList>
            <consortium name="WormBaseParasite"/>
        </authorList>
    </citation>
    <scope>IDENTIFICATION</scope>
</reference>
<dbReference type="Gene3D" id="1.25.40.20">
    <property type="entry name" value="Ankyrin repeat-containing domain"/>
    <property type="match status" value="1"/>
</dbReference>
<dbReference type="AlphaFoldDB" id="A0A914QIG2"/>
<sequence length="133" mass="15035">MSGSIKPKEAISTSTSLKKPIEEELRWIDITATDDTGNSALMIGIRDNKEDVVKFIVGRALSVNKLSEVLQIVNKDDENAYSLALRAENVALLRIIEDATEKEKKQNFRKSRKVCLNFKFKFKGEKGFKICAR</sequence>
<organism evidence="1 2">
    <name type="scientific">Panagrolaimus davidi</name>
    <dbReference type="NCBI Taxonomy" id="227884"/>
    <lineage>
        <taxon>Eukaryota</taxon>
        <taxon>Metazoa</taxon>
        <taxon>Ecdysozoa</taxon>
        <taxon>Nematoda</taxon>
        <taxon>Chromadorea</taxon>
        <taxon>Rhabditida</taxon>
        <taxon>Tylenchina</taxon>
        <taxon>Panagrolaimomorpha</taxon>
        <taxon>Panagrolaimoidea</taxon>
        <taxon>Panagrolaimidae</taxon>
        <taxon>Panagrolaimus</taxon>
    </lineage>
</organism>
<accession>A0A914QIG2</accession>
<evidence type="ECO:0000313" key="2">
    <source>
        <dbReference type="WBParaSite" id="PDA_v2.g27101.t1"/>
    </source>
</evidence>
<dbReference type="WBParaSite" id="PDA_v2.g27101.t1">
    <property type="protein sequence ID" value="PDA_v2.g27101.t1"/>
    <property type="gene ID" value="PDA_v2.g27101"/>
</dbReference>